<reference evidence="1 2" key="1">
    <citation type="submission" date="2016-10" db="EMBL/GenBank/DDBJ databases">
        <authorList>
            <person name="Varghese N."/>
            <person name="Submissions S."/>
        </authorList>
    </citation>
    <scope>NUCLEOTIDE SEQUENCE [LARGE SCALE GENOMIC DNA]</scope>
    <source>
        <strain evidence="1 2">BS2776</strain>
    </source>
</reference>
<dbReference type="Proteomes" id="UP000181903">
    <property type="component" value="Chromosome I"/>
</dbReference>
<dbReference type="EMBL" id="LT629706">
    <property type="protein sequence ID" value="SDO28919.1"/>
    <property type="molecule type" value="Genomic_DNA"/>
</dbReference>
<protein>
    <submittedName>
        <fullName evidence="1">Uncharacterized protein</fullName>
    </submittedName>
</protein>
<sequence>MHNPLSQDDLSQGINQRLELHASLPHPLSQRGARNRQTGAAEDSFLSVCLPHHGRHANPLSGSEPFLSSFQYWKSKTERPIPIKDVQVSVENRKSVFFVDTKGGVEPLDHGKAKEVIEKLGRTGAYTHDLGRYWVIRTLLHQPAILKALMPVLTLDAADQFPLEVIQCGE</sequence>
<gene>
    <name evidence="1" type="ORF">SAMN04490208_3263</name>
</gene>
<accession>A0ABY0RM98</accession>
<keyword evidence="2" id="KW-1185">Reference proteome</keyword>
<organism evidence="1 2">
    <name type="scientific">Pseudomonas poae</name>
    <dbReference type="NCBI Taxonomy" id="200451"/>
    <lineage>
        <taxon>Bacteria</taxon>
        <taxon>Pseudomonadati</taxon>
        <taxon>Pseudomonadota</taxon>
        <taxon>Gammaproteobacteria</taxon>
        <taxon>Pseudomonadales</taxon>
        <taxon>Pseudomonadaceae</taxon>
        <taxon>Pseudomonas</taxon>
    </lineage>
</organism>
<evidence type="ECO:0000313" key="1">
    <source>
        <dbReference type="EMBL" id="SDO28919.1"/>
    </source>
</evidence>
<evidence type="ECO:0000313" key="2">
    <source>
        <dbReference type="Proteomes" id="UP000181903"/>
    </source>
</evidence>
<proteinExistence type="predicted"/>
<name>A0ABY0RM98_9PSED</name>